<evidence type="ECO:0000313" key="2">
    <source>
        <dbReference type="Proteomes" id="UP001631969"/>
    </source>
</evidence>
<sequence>MPYCQTPQAEMYYEEIGEGRPIMLIHGYGVDHQIMKGCMEPVFLQRSGWRRIYLDLPGMGLTRNYNTITDSDGMLDAVLATVDQLLPGERYCVAGQSYGGYIARGMVQKRPDQIDGVALICPMIVPQFAERDFPKHQVLRQDEAFVRAQGGKDFDEYCQMGAVLNAYTWQRYMEDIVPGCRLSDGAFLERVKTRYGYTFPLETSPFNKPGLLLTGRQDTSTGYRDAWPVLEQYPRTTFAALDTAGHNLQVEQPVLFNALIQEWLDRVELD</sequence>
<name>A0ACC7P555_9BACL</name>
<organism evidence="1 2">
    <name type="scientific">Paenibacillus mesotrionivorans</name>
    <dbReference type="NCBI Taxonomy" id="3160968"/>
    <lineage>
        <taxon>Bacteria</taxon>
        <taxon>Bacillati</taxon>
        <taxon>Bacillota</taxon>
        <taxon>Bacilli</taxon>
        <taxon>Bacillales</taxon>
        <taxon>Paenibacillaceae</taxon>
        <taxon>Paenibacillus</taxon>
    </lineage>
</organism>
<dbReference type="Proteomes" id="UP001631969">
    <property type="component" value="Unassembled WGS sequence"/>
</dbReference>
<gene>
    <name evidence="1" type="ORF">ACI1P1_14205</name>
</gene>
<dbReference type="EMBL" id="JBJURJ010000008">
    <property type="protein sequence ID" value="MFM9329442.1"/>
    <property type="molecule type" value="Genomic_DNA"/>
</dbReference>
<reference evidence="1" key="1">
    <citation type="submission" date="2024-12" db="EMBL/GenBank/DDBJ databases">
        <authorList>
            <person name="Wu N."/>
        </authorList>
    </citation>
    <scope>NUCLEOTIDE SEQUENCE</scope>
    <source>
        <strain evidence="1">P15</strain>
    </source>
</reference>
<keyword evidence="2" id="KW-1185">Reference proteome</keyword>
<evidence type="ECO:0000313" key="1">
    <source>
        <dbReference type="EMBL" id="MFM9329442.1"/>
    </source>
</evidence>
<comment type="caution">
    <text evidence="1">The sequence shown here is derived from an EMBL/GenBank/DDBJ whole genome shotgun (WGS) entry which is preliminary data.</text>
</comment>
<protein>
    <submittedName>
        <fullName evidence="1">Alpha/beta fold hydrolase</fullName>
    </submittedName>
</protein>
<keyword evidence="1" id="KW-0378">Hydrolase</keyword>
<accession>A0ACC7P555</accession>
<proteinExistence type="predicted"/>